<comment type="subcellular location">
    <subcellularLocation>
        <location evidence="1">Membrane</location>
        <topology evidence="1">Multi-pass membrane protein</topology>
    </subcellularLocation>
</comment>
<dbReference type="InterPro" id="IPR013525">
    <property type="entry name" value="ABC2_TM"/>
</dbReference>
<feature type="domain" description="ABC transporter" evidence="8">
    <location>
        <begin position="375"/>
        <end position="612"/>
    </location>
</feature>
<keyword evidence="5 7" id="KW-1133">Transmembrane helix</keyword>
<dbReference type="GO" id="GO:0140359">
    <property type="term" value="F:ABC-type transporter activity"/>
    <property type="evidence" value="ECO:0007669"/>
    <property type="project" value="InterPro"/>
</dbReference>
<dbReference type="InterPro" id="IPR026082">
    <property type="entry name" value="ABCA"/>
</dbReference>
<dbReference type="Proteomes" id="UP001209878">
    <property type="component" value="Unassembled WGS sequence"/>
</dbReference>
<dbReference type="Pfam" id="PF23321">
    <property type="entry name" value="R1_ABCA1"/>
    <property type="match status" value="1"/>
</dbReference>
<keyword evidence="4" id="KW-0067">ATP-binding</keyword>
<dbReference type="GO" id="GO:0005524">
    <property type="term" value="F:ATP binding"/>
    <property type="evidence" value="ECO:0007669"/>
    <property type="project" value="UniProtKB-KW"/>
</dbReference>
<dbReference type="InterPro" id="IPR003593">
    <property type="entry name" value="AAA+_ATPase"/>
</dbReference>
<feature type="transmembrane region" description="Helical" evidence="7">
    <location>
        <begin position="223"/>
        <end position="245"/>
    </location>
</feature>
<accession>A0AAD9JZH1</accession>
<keyword evidence="6 7" id="KW-0472">Membrane</keyword>
<feature type="transmembrane region" description="Helical" evidence="7">
    <location>
        <begin position="84"/>
        <end position="104"/>
    </location>
</feature>
<dbReference type="Gene3D" id="3.40.50.300">
    <property type="entry name" value="P-loop containing nucleotide triphosphate hydrolases"/>
    <property type="match status" value="1"/>
</dbReference>
<dbReference type="InterPro" id="IPR003439">
    <property type="entry name" value="ABC_transporter-like_ATP-bd"/>
</dbReference>
<evidence type="ECO:0000256" key="4">
    <source>
        <dbReference type="ARBA" id="ARBA00022840"/>
    </source>
</evidence>
<dbReference type="InterPro" id="IPR027417">
    <property type="entry name" value="P-loop_NTPase"/>
</dbReference>
<sequence length="697" mass="78029">MVAAQFDHNNATDEVRAVAFYNYEAYHTTAASLSLVDNTLLQHFVGANYSIETQNAYRKPVYSAGVAETVRVRTKLATIETIELMYLIPIMPLITTFYAIYLINERTTGANRLQLISHLHPMTFWVSTILADLFMLMMPIAGIYLAFFVGDMQCFIDGINMPYSFLIFIMFGFASLPLTYLVSLLISRAGNGMSLFLTFNLAFGPLANYMFSILLDNQEKERHYVFFVFSCVAMMPSFGFARGLLVYKNNYWARRKCYNDEWLEKCAVGIIHPCCPETCHLADYCQYYSPNPLSFSPSGIGCFLLGFGVHGISVMTLLVFVDSGFLYRMWYKLACPSGLDPSRFNEVEDADVTEERLRVCLRVKEVSYRRAKYGMLINDLSKIYTGRCGLSTGTLAVDGLTCAVPAGDCLGLLGINGAGKTTTFEMLTGKLVITAGTAYIKGRDIATDIVQVHKLIGYCAQFGPSLEYLTPRETLWMHGRLRGMRQDDITEEIELLSSYLVMDRDLDKRVSHLCWGAHRKLSLAIALVGNPSVLLLDEPTDGMDPVAKRNSWNLLDNCRSSGVTLLLATHSMSEAGMLCTCIGILRQGRLSRIGTVERLRDVIGRPYSMNVLVRDMPAIKLESLVQFVEGTFAGCVLTARHTAHLSFQIPYKEMKWPKLFRSIKQITLAFSIDGFLIGSATLGEIFVRVARVSNPEQ</sequence>
<dbReference type="GO" id="GO:0005319">
    <property type="term" value="F:lipid transporter activity"/>
    <property type="evidence" value="ECO:0007669"/>
    <property type="project" value="TreeGrafter"/>
</dbReference>
<dbReference type="CDD" id="cd03263">
    <property type="entry name" value="ABC_subfamily_A"/>
    <property type="match status" value="1"/>
</dbReference>
<name>A0AAD9JZH1_RIDPI</name>
<evidence type="ECO:0000256" key="7">
    <source>
        <dbReference type="SAM" id="Phobius"/>
    </source>
</evidence>
<evidence type="ECO:0000256" key="6">
    <source>
        <dbReference type="ARBA" id="ARBA00023136"/>
    </source>
</evidence>
<dbReference type="GO" id="GO:0016020">
    <property type="term" value="C:membrane"/>
    <property type="evidence" value="ECO:0007669"/>
    <property type="project" value="UniProtKB-SubCell"/>
</dbReference>
<dbReference type="SUPFAM" id="SSF52540">
    <property type="entry name" value="P-loop containing nucleoside triphosphate hydrolases"/>
    <property type="match status" value="1"/>
</dbReference>
<proteinExistence type="predicted"/>
<evidence type="ECO:0000256" key="2">
    <source>
        <dbReference type="ARBA" id="ARBA00022692"/>
    </source>
</evidence>
<dbReference type="EMBL" id="JAODUO010001553">
    <property type="protein sequence ID" value="KAK2161909.1"/>
    <property type="molecule type" value="Genomic_DNA"/>
</dbReference>
<keyword evidence="2 7" id="KW-0812">Transmembrane</keyword>
<evidence type="ECO:0000259" key="8">
    <source>
        <dbReference type="PROSITE" id="PS50893"/>
    </source>
</evidence>
<feature type="transmembrane region" description="Helical" evidence="7">
    <location>
        <begin position="298"/>
        <end position="321"/>
    </location>
</feature>
<feature type="transmembrane region" description="Helical" evidence="7">
    <location>
        <begin position="192"/>
        <end position="211"/>
    </location>
</feature>
<dbReference type="PANTHER" id="PTHR19229">
    <property type="entry name" value="ATP-BINDING CASSETTE TRANSPORTER SUBFAMILY A ABCA"/>
    <property type="match status" value="1"/>
</dbReference>
<gene>
    <name evidence="9" type="ORF">NP493_1553g00023</name>
</gene>
<dbReference type="PROSITE" id="PS50893">
    <property type="entry name" value="ABC_TRANSPORTER_2"/>
    <property type="match status" value="1"/>
</dbReference>
<keyword evidence="3" id="KW-0547">Nucleotide-binding</keyword>
<dbReference type="GO" id="GO:0016887">
    <property type="term" value="F:ATP hydrolysis activity"/>
    <property type="evidence" value="ECO:0007669"/>
    <property type="project" value="InterPro"/>
</dbReference>
<evidence type="ECO:0000256" key="5">
    <source>
        <dbReference type="ARBA" id="ARBA00022989"/>
    </source>
</evidence>
<dbReference type="Pfam" id="PF12698">
    <property type="entry name" value="ABC2_membrane_3"/>
    <property type="match status" value="1"/>
</dbReference>
<reference evidence="9" key="1">
    <citation type="journal article" date="2023" name="Mol. Biol. Evol.">
        <title>Third-Generation Sequencing Reveals the Adaptive Role of the Epigenome in Three Deep-Sea Polychaetes.</title>
        <authorList>
            <person name="Perez M."/>
            <person name="Aroh O."/>
            <person name="Sun Y."/>
            <person name="Lan Y."/>
            <person name="Juniper S.K."/>
            <person name="Young C.R."/>
            <person name="Angers B."/>
            <person name="Qian P.Y."/>
        </authorList>
    </citation>
    <scope>NUCLEOTIDE SEQUENCE</scope>
    <source>
        <strain evidence="9">R07B-5</strain>
    </source>
</reference>
<dbReference type="InterPro" id="IPR056264">
    <property type="entry name" value="R2_ABCA1-4-like"/>
</dbReference>
<dbReference type="Pfam" id="PF00005">
    <property type="entry name" value="ABC_tran"/>
    <property type="match status" value="1"/>
</dbReference>
<evidence type="ECO:0000313" key="10">
    <source>
        <dbReference type="Proteomes" id="UP001209878"/>
    </source>
</evidence>
<keyword evidence="10" id="KW-1185">Reference proteome</keyword>
<dbReference type="AlphaFoldDB" id="A0AAD9JZH1"/>
<evidence type="ECO:0000256" key="3">
    <source>
        <dbReference type="ARBA" id="ARBA00022741"/>
    </source>
</evidence>
<evidence type="ECO:0000256" key="1">
    <source>
        <dbReference type="ARBA" id="ARBA00004141"/>
    </source>
</evidence>
<evidence type="ECO:0000313" key="9">
    <source>
        <dbReference type="EMBL" id="KAK2161909.1"/>
    </source>
</evidence>
<feature type="transmembrane region" description="Helical" evidence="7">
    <location>
        <begin position="161"/>
        <end position="186"/>
    </location>
</feature>
<protein>
    <recommendedName>
        <fullName evidence="8">ABC transporter domain-containing protein</fullName>
    </recommendedName>
</protein>
<dbReference type="PANTHER" id="PTHR19229:SF250">
    <property type="entry name" value="ABC TRANSPORTER DOMAIN-CONTAINING PROTEIN-RELATED"/>
    <property type="match status" value="1"/>
</dbReference>
<comment type="caution">
    <text evidence="9">The sequence shown here is derived from an EMBL/GenBank/DDBJ whole genome shotgun (WGS) entry which is preliminary data.</text>
</comment>
<feature type="transmembrane region" description="Helical" evidence="7">
    <location>
        <begin position="124"/>
        <end position="149"/>
    </location>
</feature>
<dbReference type="SMART" id="SM00382">
    <property type="entry name" value="AAA"/>
    <property type="match status" value="1"/>
</dbReference>
<organism evidence="9 10">
    <name type="scientific">Ridgeia piscesae</name>
    <name type="common">Tubeworm</name>
    <dbReference type="NCBI Taxonomy" id="27915"/>
    <lineage>
        <taxon>Eukaryota</taxon>
        <taxon>Metazoa</taxon>
        <taxon>Spiralia</taxon>
        <taxon>Lophotrochozoa</taxon>
        <taxon>Annelida</taxon>
        <taxon>Polychaeta</taxon>
        <taxon>Sedentaria</taxon>
        <taxon>Canalipalpata</taxon>
        <taxon>Sabellida</taxon>
        <taxon>Siboglinidae</taxon>
        <taxon>Ridgeia</taxon>
    </lineage>
</organism>